<reference evidence="1" key="1">
    <citation type="submission" date="2007-07" db="EMBL/GenBank/DDBJ databases">
        <title>PCAP assembly of the Caenorhabditis remanei genome.</title>
        <authorList>
            <consortium name="The Caenorhabditis remanei Sequencing Consortium"/>
            <person name="Wilson R.K."/>
        </authorList>
    </citation>
    <scope>NUCLEOTIDE SEQUENCE [LARGE SCALE GENOMIC DNA]</scope>
    <source>
        <strain evidence="1">PB4641</strain>
    </source>
</reference>
<dbReference type="EMBL" id="DS268529">
    <property type="protein sequence ID" value="EFO86929.1"/>
    <property type="molecule type" value="Genomic_DNA"/>
</dbReference>
<proteinExistence type="predicted"/>
<evidence type="ECO:0000313" key="1">
    <source>
        <dbReference type="EMBL" id="EFO86929.1"/>
    </source>
</evidence>
<evidence type="ECO:0000313" key="2">
    <source>
        <dbReference type="Proteomes" id="UP000008281"/>
    </source>
</evidence>
<organism evidence="2">
    <name type="scientific">Caenorhabditis remanei</name>
    <name type="common">Caenorhabditis vulgaris</name>
    <dbReference type="NCBI Taxonomy" id="31234"/>
    <lineage>
        <taxon>Eukaryota</taxon>
        <taxon>Metazoa</taxon>
        <taxon>Ecdysozoa</taxon>
        <taxon>Nematoda</taxon>
        <taxon>Chromadorea</taxon>
        <taxon>Rhabditida</taxon>
        <taxon>Rhabditina</taxon>
        <taxon>Rhabditomorpha</taxon>
        <taxon>Rhabditoidea</taxon>
        <taxon>Rhabditidae</taxon>
        <taxon>Peloderinae</taxon>
        <taxon>Caenorhabditis</taxon>
    </lineage>
</organism>
<protein>
    <submittedName>
        <fullName evidence="1">Uncharacterized protein</fullName>
    </submittedName>
</protein>
<dbReference type="HOGENOM" id="CLU_1005570_0_0_1"/>
<accession>E3N4Z9</accession>
<dbReference type="Proteomes" id="UP000008281">
    <property type="component" value="Unassembled WGS sequence"/>
</dbReference>
<dbReference type="AlphaFoldDB" id="E3N4Z9"/>
<keyword evidence="2" id="KW-1185">Reference proteome</keyword>
<dbReference type="InParanoid" id="E3N4Z9"/>
<name>E3N4Z9_CAERE</name>
<gene>
    <name evidence="1" type="ORF">CRE_09748</name>
</gene>
<sequence length="277" mass="30890">MKKNETDEQSNHGAGGPQKCAEFEWIRVRKAPESLHIDSTTTGKLEDCSTDINSSFRDSTTIDVIDSIPNIESIIWFSILRRFYRLGFRSPHHALHQAEILPTEIDSSHYATGSPPLLNVESYRQQLLQNLSQHSHPTANTISSSGDFTSSAVSAGKPIHNCRSNTTMPTTVANHDPFDETTGSYYGKFSTLDGEFSTLEGKFSAGENKDFKGHRKFNSSDRGLTIGKVMKSKITNNSQAWSKITFNDDIPDRNRIIKRFSVNSSPPWLTAIMTISD</sequence>